<dbReference type="InterPro" id="IPR036879">
    <property type="entry name" value="TF_MADSbox_sf"/>
</dbReference>
<sequence>SLHPFFTHQLTQKTSLGRQKIKVAKIEINNHLQVTFSKRRYGLFRKASELCTLCGVEIAITVFSPAGKAFSFGHPSVDTVVDRYLSGSEGGGDARGALPPSGNTRDFNRQFSDACKELEEEKKRRDVIEEAKMAEGYAGSGGDSWWWDEAMDGMALDELAEYGAALEELMKNVTMRADDLMLLQSSNSLPAPPPVAAAAAGGITFHNSDMEAAGDESLLIQNQLSNCFDYENYISFPNGFGNPQL</sequence>
<dbReference type="GO" id="GO:0000981">
    <property type="term" value="F:DNA-binding transcription factor activity, RNA polymerase II-specific"/>
    <property type="evidence" value="ECO:0007669"/>
    <property type="project" value="TreeGrafter"/>
</dbReference>
<keyword evidence="8" id="KW-1185">Reference proteome</keyword>
<evidence type="ECO:0000256" key="1">
    <source>
        <dbReference type="ARBA" id="ARBA00004123"/>
    </source>
</evidence>
<name>A0A830CZ88_9LAMI</name>
<dbReference type="FunFam" id="3.40.1810.10:FF:000006">
    <property type="entry name" value="Agamous-like MADS-box protein AGL62"/>
    <property type="match status" value="1"/>
</dbReference>
<dbReference type="AlphaFoldDB" id="A0A830CZ88"/>
<comment type="caution">
    <text evidence="7">The sequence shown here is derived from an EMBL/GenBank/DDBJ whole genome shotgun (WGS) entry which is preliminary data.</text>
</comment>
<dbReference type="OrthoDB" id="1896642at2759"/>
<evidence type="ECO:0000313" key="8">
    <source>
        <dbReference type="Proteomes" id="UP000653305"/>
    </source>
</evidence>
<evidence type="ECO:0000256" key="5">
    <source>
        <dbReference type="ARBA" id="ARBA00023242"/>
    </source>
</evidence>
<dbReference type="PRINTS" id="PR00404">
    <property type="entry name" value="MADSDOMAIN"/>
</dbReference>
<reference evidence="7" key="1">
    <citation type="submission" date="2020-07" db="EMBL/GenBank/DDBJ databases">
        <title>Ethylene signaling mediates host invasion by parasitic plants.</title>
        <authorList>
            <person name="Yoshida S."/>
        </authorList>
    </citation>
    <scope>NUCLEOTIDE SEQUENCE</scope>
    <source>
        <strain evidence="7">Okayama</strain>
    </source>
</reference>
<feature type="domain" description="MADS-box" evidence="6">
    <location>
        <begin position="16"/>
        <end position="76"/>
    </location>
</feature>
<dbReference type="CDD" id="cd00265">
    <property type="entry name" value="MADS_MEF2_like"/>
    <property type="match status" value="1"/>
</dbReference>
<accession>A0A830CZ88</accession>
<dbReference type="GO" id="GO:0045944">
    <property type="term" value="P:positive regulation of transcription by RNA polymerase II"/>
    <property type="evidence" value="ECO:0007669"/>
    <property type="project" value="InterPro"/>
</dbReference>
<comment type="subcellular location">
    <subcellularLocation>
        <location evidence="1">Nucleus</location>
    </subcellularLocation>
</comment>
<dbReference type="Gene3D" id="3.40.1810.10">
    <property type="entry name" value="Transcription factor, MADS-box"/>
    <property type="match status" value="1"/>
</dbReference>
<dbReference type="Proteomes" id="UP000653305">
    <property type="component" value="Unassembled WGS sequence"/>
</dbReference>
<dbReference type="GO" id="GO:0046983">
    <property type="term" value="F:protein dimerization activity"/>
    <property type="evidence" value="ECO:0007669"/>
    <property type="project" value="InterPro"/>
</dbReference>
<proteinExistence type="predicted"/>
<keyword evidence="3" id="KW-0238">DNA-binding</keyword>
<dbReference type="InterPro" id="IPR002100">
    <property type="entry name" value="TF_MADSbox"/>
</dbReference>
<dbReference type="SUPFAM" id="SSF55455">
    <property type="entry name" value="SRF-like"/>
    <property type="match status" value="1"/>
</dbReference>
<dbReference type="SMART" id="SM00432">
    <property type="entry name" value="MADS"/>
    <property type="match status" value="1"/>
</dbReference>
<keyword evidence="4" id="KW-0804">Transcription</keyword>
<evidence type="ECO:0000256" key="4">
    <source>
        <dbReference type="ARBA" id="ARBA00023163"/>
    </source>
</evidence>
<keyword evidence="5" id="KW-0539">Nucleus</keyword>
<protein>
    <submittedName>
        <fullName evidence="7">Agamous-like mads-box protein agl61</fullName>
    </submittedName>
</protein>
<dbReference type="GO" id="GO:0000978">
    <property type="term" value="F:RNA polymerase II cis-regulatory region sequence-specific DNA binding"/>
    <property type="evidence" value="ECO:0007669"/>
    <property type="project" value="TreeGrafter"/>
</dbReference>
<organism evidence="7 8">
    <name type="scientific">Phtheirospermum japonicum</name>
    <dbReference type="NCBI Taxonomy" id="374723"/>
    <lineage>
        <taxon>Eukaryota</taxon>
        <taxon>Viridiplantae</taxon>
        <taxon>Streptophyta</taxon>
        <taxon>Embryophyta</taxon>
        <taxon>Tracheophyta</taxon>
        <taxon>Spermatophyta</taxon>
        <taxon>Magnoliopsida</taxon>
        <taxon>eudicotyledons</taxon>
        <taxon>Gunneridae</taxon>
        <taxon>Pentapetalae</taxon>
        <taxon>asterids</taxon>
        <taxon>lamiids</taxon>
        <taxon>Lamiales</taxon>
        <taxon>Orobanchaceae</taxon>
        <taxon>Orobanchaceae incertae sedis</taxon>
        <taxon>Phtheirospermum</taxon>
    </lineage>
</organism>
<dbReference type="PANTHER" id="PTHR11945:SF723">
    <property type="entry name" value="AGAMOUS-LIKE MADS-BOX PROTEIN AGL62"/>
    <property type="match status" value="1"/>
</dbReference>
<feature type="non-terminal residue" evidence="7">
    <location>
        <position position="1"/>
    </location>
</feature>
<evidence type="ECO:0000256" key="2">
    <source>
        <dbReference type="ARBA" id="ARBA00023015"/>
    </source>
</evidence>
<gene>
    <name evidence="7" type="ORF">PHJA_002086200</name>
</gene>
<dbReference type="GO" id="GO:0005634">
    <property type="term" value="C:nucleus"/>
    <property type="evidence" value="ECO:0007669"/>
    <property type="project" value="UniProtKB-SubCell"/>
</dbReference>
<evidence type="ECO:0000259" key="6">
    <source>
        <dbReference type="PROSITE" id="PS50066"/>
    </source>
</evidence>
<dbReference type="InterPro" id="IPR033896">
    <property type="entry name" value="MEF2-like_N"/>
</dbReference>
<dbReference type="PROSITE" id="PS50066">
    <property type="entry name" value="MADS_BOX_2"/>
    <property type="match status" value="1"/>
</dbReference>
<evidence type="ECO:0000256" key="3">
    <source>
        <dbReference type="ARBA" id="ARBA00023125"/>
    </source>
</evidence>
<dbReference type="Pfam" id="PF00319">
    <property type="entry name" value="SRF-TF"/>
    <property type="match status" value="1"/>
</dbReference>
<keyword evidence="2" id="KW-0805">Transcription regulation</keyword>
<evidence type="ECO:0000313" key="7">
    <source>
        <dbReference type="EMBL" id="GFP99421.1"/>
    </source>
</evidence>
<dbReference type="EMBL" id="BMAC01000572">
    <property type="protein sequence ID" value="GFP99421.1"/>
    <property type="molecule type" value="Genomic_DNA"/>
</dbReference>
<dbReference type="PANTHER" id="PTHR11945">
    <property type="entry name" value="MADS BOX PROTEIN"/>
    <property type="match status" value="1"/>
</dbReference>